<sequence length="317" mass="36621">MDRVKLQNTELHVSSFCLGTAQYGTSISEAEAVEQLNTFYDQNGNFIDSARVYGSWEPGIESKSEYIIGKWLKETGERDKKIIATKGAHPFLDRKEVARVNPAEIEKDLDHSLKMLQTDYIDLYMLHRDDERIPVEVIIDFLEEQVQKGKVRYYGVSNWRLERIIEAQKYAVERRFSGIQINQLLWSLAKINKESLEDDQLVVMDESMYRYTKDTKLTTMAYMPLASGFFEKKLAGTLTEALKRKYENKVTEELFSLIKEYQYSPITFNLKYIQSHDFCSIPVAGFRTTEQLTDALKAVGTKIDPVTLETLSEVRGL</sequence>
<dbReference type="RefSeq" id="WP_114353967.1">
    <property type="nucleotide sequence ID" value="NZ_QPJJ01000014.1"/>
</dbReference>
<dbReference type="InterPro" id="IPR050523">
    <property type="entry name" value="AKR_Detox_Biosynth"/>
</dbReference>
<protein>
    <submittedName>
        <fullName evidence="3">Aryl-alcohol dehydrogenase-like predicted oxidoreductase</fullName>
    </submittedName>
</protein>
<dbReference type="Gene3D" id="3.20.20.100">
    <property type="entry name" value="NADP-dependent oxidoreductase domain"/>
    <property type="match status" value="1"/>
</dbReference>
<name>A0A368X8D7_9BACI</name>
<dbReference type="PANTHER" id="PTHR43364:SF4">
    <property type="entry name" value="NAD(P)-LINKED OXIDOREDUCTASE SUPERFAMILY PROTEIN"/>
    <property type="match status" value="1"/>
</dbReference>
<keyword evidence="4" id="KW-1185">Reference proteome</keyword>
<evidence type="ECO:0000313" key="3">
    <source>
        <dbReference type="EMBL" id="RCW64231.1"/>
    </source>
</evidence>
<dbReference type="PRINTS" id="PR00069">
    <property type="entry name" value="ALDKETRDTASE"/>
</dbReference>
<dbReference type="CDD" id="cd19082">
    <property type="entry name" value="AKR_AKR10A1_2"/>
    <property type="match status" value="1"/>
</dbReference>
<dbReference type="GO" id="GO:0016491">
    <property type="term" value="F:oxidoreductase activity"/>
    <property type="evidence" value="ECO:0007669"/>
    <property type="project" value="UniProtKB-KW"/>
</dbReference>
<dbReference type="EMBL" id="QPJJ01000014">
    <property type="protein sequence ID" value="RCW64231.1"/>
    <property type="molecule type" value="Genomic_DNA"/>
</dbReference>
<evidence type="ECO:0000259" key="2">
    <source>
        <dbReference type="Pfam" id="PF00248"/>
    </source>
</evidence>
<dbReference type="Pfam" id="PF00248">
    <property type="entry name" value="Aldo_ket_red"/>
    <property type="match status" value="1"/>
</dbReference>
<dbReference type="GO" id="GO:0005829">
    <property type="term" value="C:cytosol"/>
    <property type="evidence" value="ECO:0007669"/>
    <property type="project" value="TreeGrafter"/>
</dbReference>
<reference evidence="3 4" key="1">
    <citation type="submission" date="2018-07" db="EMBL/GenBank/DDBJ databases">
        <title>Genomic Encyclopedia of Type Strains, Phase IV (KMG-IV): sequencing the most valuable type-strain genomes for metagenomic binning, comparative biology and taxonomic classification.</title>
        <authorList>
            <person name="Goeker M."/>
        </authorList>
    </citation>
    <scope>NUCLEOTIDE SEQUENCE [LARGE SCALE GENOMIC DNA]</scope>
    <source>
        <strain evidence="3 4">DSM 27696</strain>
    </source>
</reference>
<dbReference type="InterPro" id="IPR036812">
    <property type="entry name" value="NAD(P)_OxRdtase_dom_sf"/>
</dbReference>
<organism evidence="3 4">
    <name type="scientific">Saliterribacillus persicus</name>
    <dbReference type="NCBI Taxonomy" id="930114"/>
    <lineage>
        <taxon>Bacteria</taxon>
        <taxon>Bacillati</taxon>
        <taxon>Bacillota</taxon>
        <taxon>Bacilli</taxon>
        <taxon>Bacillales</taxon>
        <taxon>Bacillaceae</taxon>
        <taxon>Saliterribacillus</taxon>
    </lineage>
</organism>
<dbReference type="PANTHER" id="PTHR43364">
    <property type="entry name" value="NADH-SPECIFIC METHYLGLYOXAL REDUCTASE-RELATED"/>
    <property type="match status" value="1"/>
</dbReference>
<dbReference type="Proteomes" id="UP000252585">
    <property type="component" value="Unassembled WGS sequence"/>
</dbReference>
<gene>
    <name evidence="3" type="ORF">DFR57_11417</name>
</gene>
<dbReference type="OrthoDB" id="9773828at2"/>
<comment type="caution">
    <text evidence="3">The sequence shown here is derived from an EMBL/GenBank/DDBJ whole genome shotgun (WGS) entry which is preliminary data.</text>
</comment>
<evidence type="ECO:0000256" key="1">
    <source>
        <dbReference type="ARBA" id="ARBA00023002"/>
    </source>
</evidence>
<dbReference type="InterPro" id="IPR020471">
    <property type="entry name" value="AKR"/>
</dbReference>
<feature type="domain" description="NADP-dependent oxidoreductase" evidence="2">
    <location>
        <begin position="17"/>
        <end position="312"/>
    </location>
</feature>
<dbReference type="AlphaFoldDB" id="A0A368X8D7"/>
<keyword evidence="1" id="KW-0560">Oxidoreductase</keyword>
<proteinExistence type="predicted"/>
<dbReference type="InterPro" id="IPR023210">
    <property type="entry name" value="NADP_OxRdtase_dom"/>
</dbReference>
<evidence type="ECO:0000313" key="4">
    <source>
        <dbReference type="Proteomes" id="UP000252585"/>
    </source>
</evidence>
<dbReference type="SUPFAM" id="SSF51430">
    <property type="entry name" value="NAD(P)-linked oxidoreductase"/>
    <property type="match status" value="1"/>
</dbReference>
<accession>A0A368X8D7</accession>